<dbReference type="InterPro" id="IPR035901">
    <property type="entry name" value="GIY-YIG_endonuc_sf"/>
</dbReference>
<organism evidence="2 3">
    <name type="scientific">Monoraphidium neglectum</name>
    <dbReference type="NCBI Taxonomy" id="145388"/>
    <lineage>
        <taxon>Eukaryota</taxon>
        <taxon>Viridiplantae</taxon>
        <taxon>Chlorophyta</taxon>
        <taxon>core chlorophytes</taxon>
        <taxon>Chlorophyceae</taxon>
        <taxon>CS clade</taxon>
        <taxon>Sphaeropleales</taxon>
        <taxon>Selenastraceae</taxon>
        <taxon>Monoraphidium</taxon>
    </lineage>
</organism>
<feature type="region of interest" description="Disordered" evidence="1">
    <location>
        <begin position="1"/>
        <end position="33"/>
    </location>
</feature>
<keyword evidence="3" id="KW-1185">Reference proteome</keyword>
<accession>A0A0D2M1T4</accession>
<dbReference type="GeneID" id="25729926"/>
<dbReference type="OrthoDB" id="5982at2759"/>
<dbReference type="RefSeq" id="XP_013894431.1">
    <property type="nucleotide sequence ID" value="XM_014038977.1"/>
</dbReference>
<dbReference type="Proteomes" id="UP000054498">
    <property type="component" value="Unassembled WGS sequence"/>
</dbReference>
<dbReference type="STRING" id="145388.A0A0D2M1T4"/>
<dbReference type="Gene3D" id="3.40.1440.10">
    <property type="entry name" value="GIY-YIG endonuclease"/>
    <property type="match status" value="1"/>
</dbReference>
<dbReference type="AlphaFoldDB" id="A0A0D2M1T4"/>
<evidence type="ECO:0000313" key="2">
    <source>
        <dbReference type="EMBL" id="KIY95411.1"/>
    </source>
</evidence>
<gene>
    <name evidence="2" type="ORF">MNEG_12552</name>
</gene>
<name>A0A0D2M1T4_9CHLO</name>
<reference evidence="2 3" key="1">
    <citation type="journal article" date="2013" name="BMC Genomics">
        <title>Reconstruction of the lipid metabolism for the microalga Monoraphidium neglectum from its genome sequence reveals characteristics suitable for biofuel production.</title>
        <authorList>
            <person name="Bogen C."/>
            <person name="Al-Dilaimi A."/>
            <person name="Albersmeier A."/>
            <person name="Wichmann J."/>
            <person name="Grundmann M."/>
            <person name="Rupp O."/>
            <person name="Lauersen K.J."/>
            <person name="Blifernez-Klassen O."/>
            <person name="Kalinowski J."/>
            <person name="Goesmann A."/>
            <person name="Mussgnug J.H."/>
            <person name="Kruse O."/>
        </authorList>
    </citation>
    <scope>NUCLEOTIDE SEQUENCE [LARGE SCALE GENOMIC DNA]</scope>
    <source>
        <strain evidence="2 3">SAG 48.87</strain>
    </source>
</reference>
<evidence type="ECO:0000313" key="3">
    <source>
        <dbReference type="Proteomes" id="UP000054498"/>
    </source>
</evidence>
<dbReference type="EMBL" id="KK103522">
    <property type="protein sequence ID" value="KIY95411.1"/>
    <property type="molecule type" value="Genomic_DNA"/>
</dbReference>
<dbReference type="KEGG" id="mng:MNEG_12552"/>
<proteinExistence type="predicted"/>
<evidence type="ECO:0000256" key="1">
    <source>
        <dbReference type="SAM" id="MobiDB-lite"/>
    </source>
</evidence>
<protein>
    <submittedName>
        <fullName evidence="2">Monothiol glutaredoxin-S16</fullName>
    </submittedName>
</protein>
<sequence length="139" mass="14881">MLAGRIVHTSSPACSGRAAARRPAAPAPAPRRGVRARGKLNDAALVPVMERGEMSQYPDAPGVYAVYNANDELQYIGLSRKVNASVAAHMQSLPDLTAAVRFEVVEGGSKEALTATWKAWMEEAREICGVHVRGMALRP</sequence>